<evidence type="ECO:0000259" key="3">
    <source>
        <dbReference type="Pfam" id="PF13649"/>
    </source>
</evidence>
<dbReference type="InterPro" id="IPR041698">
    <property type="entry name" value="Methyltransf_25"/>
</dbReference>
<dbReference type="PANTHER" id="PTHR43861:SF1">
    <property type="entry name" value="TRANS-ACONITATE 2-METHYLTRANSFERASE"/>
    <property type="match status" value="1"/>
</dbReference>
<evidence type="ECO:0000313" key="5">
    <source>
        <dbReference type="Proteomes" id="UP000759131"/>
    </source>
</evidence>
<dbReference type="AlphaFoldDB" id="A0A7R9LI23"/>
<keyword evidence="2" id="KW-0808">Transferase</keyword>
<gene>
    <name evidence="4" type="ORF">OSB1V03_LOCUS18378</name>
</gene>
<dbReference type="Pfam" id="PF13649">
    <property type="entry name" value="Methyltransf_25"/>
    <property type="match status" value="1"/>
</dbReference>
<name>A0A7R9LI23_9ACAR</name>
<keyword evidence="1" id="KW-0489">Methyltransferase</keyword>
<keyword evidence="5" id="KW-1185">Reference proteome</keyword>
<dbReference type="CDD" id="cd02440">
    <property type="entry name" value="AdoMet_MTases"/>
    <property type="match status" value="1"/>
</dbReference>
<organism evidence="4">
    <name type="scientific">Medioppia subpectinata</name>
    <dbReference type="NCBI Taxonomy" id="1979941"/>
    <lineage>
        <taxon>Eukaryota</taxon>
        <taxon>Metazoa</taxon>
        <taxon>Ecdysozoa</taxon>
        <taxon>Arthropoda</taxon>
        <taxon>Chelicerata</taxon>
        <taxon>Arachnida</taxon>
        <taxon>Acari</taxon>
        <taxon>Acariformes</taxon>
        <taxon>Sarcoptiformes</taxon>
        <taxon>Oribatida</taxon>
        <taxon>Brachypylina</taxon>
        <taxon>Oppioidea</taxon>
        <taxon>Oppiidae</taxon>
        <taxon>Medioppia</taxon>
    </lineage>
</organism>
<dbReference type="InterPro" id="IPR029063">
    <property type="entry name" value="SAM-dependent_MTases_sf"/>
</dbReference>
<feature type="non-terminal residue" evidence="4">
    <location>
        <position position="1"/>
    </location>
</feature>
<dbReference type="GO" id="GO:0032259">
    <property type="term" value="P:methylation"/>
    <property type="evidence" value="ECO:0007669"/>
    <property type="project" value="UniProtKB-KW"/>
</dbReference>
<evidence type="ECO:0000313" key="4">
    <source>
        <dbReference type="EMBL" id="CAD7640819.1"/>
    </source>
</evidence>
<dbReference type="EMBL" id="CAJPIZ010024242">
    <property type="protein sequence ID" value="CAG2118426.1"/>
    <property type="molecule type" value="Genomic_DNA"/>
</dbReference>
<dbReference type="Proteomes" id="UP000759131">
    <property type="component" value="Unassembled WGS sequence"/>
</dbReference>
<dbReference type="EMBL" id="OC878817">
    <property type="protein sequence ID" value="CAD7640819.1"/>
    <property type="molecule type" value="Genomic_DNA"/>
</dbReference>
<dbReference type="PANTHER" id="PTHR43861">
    <property type="entry name" value="TRANS-ACONITATE 2-METHYLTRANSFERASE-RELATED"/>
    <property type="match status" value="1"/>
</dbReference>
<dbReference type="Gene3D" id="3.40.50.150">
    <property type="entry name" value="Vaccinia Virus protein VP39"/>
    <property type="match status" value="1"/>
</dbReference>
<sequence>TYNTIVDIGCGDGGVTKQLASRVAHRRVVAVDVEPAMIAYARQHNNAPTIQYITQDMAVEWAHLSPDMQRLKGSVDLIFANFSFNRIRAKSQLMSICRQLLATGGQIWANIVLISDVNRRAGPNQRRRKWCPSPDQQLAEWRQVLRNNGMTVDVFELDRQTYSVTRQEIIDYVTYVVLDYKMYFETNHQFECDKNDLMAILYDLTFNPSADAPDPTAWTRFLANESVADGIVTRQIL</sequence>
<dbReference type="OrthoDB" id="10017101at2759"/>
<evidence type="ECO:0000256" key="1">
    <source>
        <dbReference type="ARBA" id="ARBA00022603"/>
    </source>
</evidence>
<dbReference type="SUPFAM" id="SSF53335">
    <property type="entry name" value="S-adenosyl-L-methionine-dependent methyltransferases"/>
    <property type="match status" value="1"/>
</dbReference>
<protein>
    <recommendedName>
        <fullName evidence="3">Methyltransferase domain-containing protein</fullName>
    </recommendedName>
</protein>
<reference evidence="4" key="1">
    <citation type="submission" date="2020-11" db="EMBL/GenBank/DDBJ databases">
        <authorList>
            <person name="Tran Van P."/>
        </authorList>
    </citation>
    <scope>NUCLEOTIDE SEQUENCE</scope>
</reference>
<dbReference type="GO" id="GO:0008168">
    <property type="term" value="F:methyltransferase activity"/>
    <property type="evidence" value="ECO:0007669"/>
    <property type="project" value="UniProtKB-KW"/>
</dbReference>
<proteinExistence type="predicted"/>
<feature type="domain" description="Methyltransferase" evidence="3">
    <location>
        <begin position="5"/>
        <end position="105"/>
    </location>
</feature>
<accession>A0A7R9LI23</accession>
<evidence type="ECO:0000256" key="2">
    <source>
        <dbReference type="ARBA" id="ARBA00022679"/>
    </source>
</evidence>